<organism evidence="1 2">
    <name type="scientific">Pyropia yezoensis</name>
    <name type="common">Susabi-nori</name>
    <name type="synonym">Porphyra yezoensis</name>
    <dbReference type="NCBI Taxonomy" id="2788"/>
    <lineage>
        <taxon>Eukaryota</taxon>
        <taxon>Rhodophyta</taxon>
        <taxon>Bangiophyceae</taxon>
        <taxon>Bangiales</taxon>
        <taxon>Bangiaceae</taxon>
        <taxon>Pyropia</taxon>
    </lineage>
</organism>
<keyword evidence="2" id="KW-1185">Reference proteome</keyword>
<evidence type="ECO:0000313" key="2">
    <source>
        <dbReference type="Proteomes" id="UP000798662"/>
    </source>
</evidence>
<name>A0ACC3C888_PYRYE</name>
<proteinExistence type="predicted"/>
<gene>
    <name evidence="1" type="ORF">I4F81_008477</name>
</gene>
<comment type="caution">
    <text evidence="1">The sequence shown here is derived from an EMBL/GenBank/DDBJ whole genome shotgun (WGS) entry which is preliminary data.</text>
</comment>
<evidence type="ECO:0000313" key="1">
    <source>
        <dbReference type="EMBL" id="KAK1865956.1"/>
    </source>
</evidence>
<protein>
    <submittedName>
        <fullName evidence="1">Uncharacterized protein</fullName>
    </submittedName>
</protein>
<dbReference type="EMBL" id="CM020619">
    <property type="protein sequence ID" value="KAK1865956.1"/>
    <property type="molecule type" value="Genomic_DNA"/>
</dbReference>
<sequence>MSRAISGLRTTVAGAVEAMQSRLPASGSDEEDGSDAGDAGVPRTDGSDGPAVGARGALGAHDLASRPKVRKVGSKHGDVKGDVKTASLKARAADNARTSAMVVDQHHMLSIRRKLSEFVTQSIKNSRTSAEVYMDGASYSEKIKDCVKEQLGCDDAAVNDWLSSDIIKPTKGTAIKKKDNGKVARQTVRAETPLKAVLPHTIEALKKRALLAYFKTINVSMEKLTKRQVLQCLANNRYTDSDDGQRAICEAMVSMYAFLGALHRVEDGEIVGAGRVVRASIGFYALASCFVRYYLECVKAGTVNKPRTGTEPGWSVRWRAELIRVHGFLKKDNDVHNGLALTDGSDANRAVINTEEDNQVKIWHKRQADEEVNYPTRLNDAIEEENQREQQQQQQQQQQ</sequence>
<accession>A0ACC3C888</accession>
<dbReference type="Proteomes" id="UP000798662">
    <property type="component" value="Chromosome 2"/>
</dbReference>
<reference evidence="1" key="1">
    <citation type="submission" date="2019-11" db="EMBL/GenBank/DDBJ databases">
        <title>Nori genome reveals adaptations in red seaweeds to the harsh intertidal environment.</title>
        <authorList>
            <person name="Wang D."/>
            <person name="Mao Y."/>
        </authorList>
    </citation>
    <scope>NUCLEOTIDE SEQUENCE</scope>
    <source>
        <tissue evidence="1">Gametophyte</tissue>
    </source>
</reference>